<dbReference type="InterPro" id="IPR006261">
    <property type="entry name" value="dGTPase"/>
</dbReference>
<dbReference type="PANTHER" id="PTHR35795">
    <property type="entry name" value="SLR1885 PROTEIN"/>
    <property type="match status" value="1"/>
</dbReference>
<reference evidence="3" key="1">
    <citation type="journal article" date="2021" name="PeerJ">
        <title>Extensive microbial diversity within the chicken gut microbiome revealed by metagenomics and culture.</title>
        <authorList>
            <person name="Gilroy R."/>
            <person name="Ravi A."/>
            <person name="Getino M."/>
            <person name="Pursley I."/>
            <person name="Horton D.L."/>
            <person name="Alikhan N.F."/>
            <person name="Baker D."/>
            <person name="Gharbi K."/>
            <person name="Hall N."/>
            <person name="Watson M."/>
            <person name="Adriaenssens E.M."/>
            <person name="Foster-Nyarko E."/>
            <person name="Jarju S."/>
            <person name="Secka A."/>
            <person name="Antonio M."/>
            <person name="Oren A."/>
            <person name="Chaudhuri R.R."/>
            <person name="La Ragione R."/>
            <person name="Hildebrand F."/>
            <person name="Pallen M.J."/>
        </authorList>
    </citation>
    <scope>NUCLEOTIDE SEQUENCE</scope>
    <source>
        <strain evidence="3">ChiHcolR34-3080</strain>
    </source>
</reference>
<dbReference type="PROSITE" id="PS51831">
    <property type="entry name" value="HD"/>
    <property type="match status" value="1"/>
</dbReference>
<gene>
    <name evidence="3" type="ORF">H9890_09465</name>
</gene>
<comment type="caution">
    <text evidence="3">The sequence shown here is derived from an EMBL/GenBank/DDBJ whole genome shotgun (WGS) entry which is preliminary data.</text>
</comment>
<dbReference type="EMBL" id="DXHQ01000107">
    <property type="protein sequence ID" value="HIW09610.1"/>
    <property type="molecule type" value="Genomic_DNA"/>
</dbReference>
<dbReference type="CDD" id="cd00077">
    <property type="entry name" value="HDc"/>
    <property type="match status" value="1"/>
</dbReference>
<sequence length="321" mass="36402">MDVRLRTEEIEHLTFAPWASFSDQSRGRARPEPQDPLRPVYQRDRDRIIHCKAFRRLKQKTQVFLSPEGDLYRTRLTHTLEVAQIARTIARALRLNEDLTEAVALAHDLGHTPFGHAGERALNALCPGGFKHYEQSLRVVDRLERDGRGLNLTWEVRDGIVTHTRGAWAATPEGRIVRMADQIAYVNHDIEDAIRAGVLDPALLPREAVEVLGGTKSARITAMIDSILAHTEPPEIKAGPAEDEAFRVLKSFMYSTVYVDKVGKHEEKKVDKVIEALYRHYMAHIEQMSPLYQRIAAEEGDDRAVTDYISGMSDEFAIRAF</sequence>
<keyword evidence="1" id="KW-0378">Hydrolase</keyword>
<proteinExistence type="predicted"/>
<protein>
    <submittedName>
        <fullName evidence="3">Deoxyguanosinetriphosphate triphosphohydrolase</fullName>
    </submittedName>
</protein>
<dbReference type="PANTHER" id="PTHR35795:SF1">
    <property type="entry name" value="BIS(5'-NUCLEOSYL)-TETRAPHOSPHATASE, SYMMETRICAL"/>
    <property type="match status" value="1"/>
</dbReference>
<evidence type="ECO:0000313" key="4">
    <source>
        <dbReference type="Proteomes" id="UP000823933"/>
    </source>
</evidence>
<dbReference type="SUPFAM" id="SSF109604">
    <property type="entry name" value="HD-domain/PDEase-like"/>
    <property type="match status" value="1"/>
</dbReference>
<dbReference type="InterPro" id="IPR026875">
    <property type="entry name" value="PHydrolase_assoc_dom"/>
</dbReference>
<dbReference type="GO" id="GO:0016793">
    <property type="term" value="F:triphosphoric monoester hydrolase activity"/>
    <property type="evidence" value="ECO:0007669"/>
    <property type="project" value="InterPro"/>
</dbReference>
<dbReference type="NCBIfam" id="TIGR01353">
    <property type="entry name" value="dGTP_triPase"/>
    <property type="match status" value="1"/>
</dbReference>
<dbReference type="Gene3D" id="1.10.3210.10">
    <property type="entry name" value="Hypothetical protein af1432"/>
    <property type="match status" value="1"/>
</dbReference>
<dbReference type="AlphaFoldDB" id="A0A9D1QA70"/>
<evidence type="ECO:0000256" key="1">
    <source>
        <dbReference type="ARBA" id="ARBA00022801"/>
    </source>
</evidence>
<dbReference type="InterPro" id="IPR051094">
    <property type="entry name" value="Diverse_Catalytic_Enzymes"/>
</dbReference>
<dbReference type="Pfam" id="PF01966">
    <property type="entry name" value="HD"/>
    <property type="match status" value="1"/>
</dbReference>
<organism evidence="3 4">
    <name type="scientific">Candidatus Faecalibacterium intestinigallinarum</name>
    <dbReference type="NCBI Taxonomy" id="2838581"/>
    <lineage>
        <taxon>Bacteria</taxon>
        <taxon>Bacillati</taxon>
        <taxon>Bacillota</taxon>
        <taxon>Clostridia</taxon>
        <taxon>Eubacteriales</taxon>
        <taxon>Oscillospiraceae</taxon>
        <taxon>Faecalibacterium</taxon>
    </lineage>
</organism>
<dbReference type="InterPro" id="IPR003607">
    <property type="entry name" value="HD/PDEase_dom"/>
</dbReference>
<dbReference type="Pfam" id="PF13286">
    <property type="entry name" value="HD_assoc"/>
    <property type="match status" value="1"/>
</dbReference>
<dbReference type="SMART" id="SM00471">
    <property type="entry name" value="HDc"/>
    <property type="match status" value="1"/>
</dbReference>
<dbReference type="InterPro" id="IPR006674">
    <property type="entry name" value="HD_domain"/>
</dbReference>
<feature type="non-terminal residue" evidence="3">
    <location>
        <position position="321"/>
    </location>
</feature>
<evidence type="ECO:0000313" key="3">
    <source>
        <dbReference type="EMBL" id="HIW09610.1"/>
    </source>
</evidence>
<name>A0A9D1QA70_9FIRM</name>
<reference evidence="3" key="2">
    <citation type="submission" date="2021-04" db="EMBL/GenBank/DDBJ databases">
        <authorList>
            <person name="Gilroy R."/>
        </authorList>
    </citation>
    <scope>NUCLEOTIDE SEQUENCE</scope>
    <source>
        <strain evidence="3">ChiHcolR34-3080</strain>
    </source>
</reference>
<accession>A0A9D1QA70</accession>
<evidence type="ECO:0000259" key="2">
    <source>
        <dbReference type="PROSITE" id="PS51831"/>
    </source>
</evidence>
<dbReference type="NCBIfam" id="NF002327">
    <property type="entry name" value="PRK01286.1-2"/>
    <property type="match status" value="1"/>
</dbReference>
<feature type="domain" description="HD" evidence="2">
    <location>
        <begin position="75"/>
        <end position="186"/>
    </location>
</feature>
<dbReference type="Proteomes" id="UP000823933">
    <property type="component" value="Unassembled WGS sequence"/>
</dbReference>